<gene>
    <name evidence="1" type="ORF">M8H41_07605</name>
</gene>
<dbReference type="Gene3D" id="1.10.10.10">
    <property type="entry name" value="Winged helix-like DNA-binding domain superfamily/Winged helix DNA-binding domain"/>
    <property type="match status" value="1"/>
</dbReference>
<proteinExistence type="predicted"/>
<dbReference type="EMBL" id="JAMJEV010000005">
    <property type="protein sequence ID" value="MDO0822713.1"/>
    <property type="molecule type" value="Genomic_DNA"/>
</dbReference>
<name>A0ABT8QMZ9_9FIRM</name>
<dbReference type="InterPro" id="IPR036388">
    <property type="entry name" value="WH-like_DNA-bd_sf"/>
</dbReference>
<protein>
    <submittedName>
        <fullName evidence="1">Uncharacterized protein</fullName>
    </submittedName>
</protein>
<evidence type="ECO:0000313" key="2">
    <source>
        <dbReference type="Proteomes" id="UP001176021"/>
    </source>
</evidence>
<sequence length="102" mass="11727">MLDALTAMGLFEKAGELYQNTALSNKYLVKGRELFIGEHLIISNRTTGFIDLDIVKLVKEGPNSGYEDTQGLEAYDMSEWSIIIEKVNRIAFYKRRFFRLLS</sequence>
<accession>A0ABT8QMZ9</accession>
<reference evidence="1" key="1">
    <citation type="submission" date="2022-05" db="EMBL/GenBank/DDBJ databases">
        <title>Expanded diversity of anoxic marine methylotrophy in a Black Sea sulfate reducing microorganism.</title>
        <authorList>
            <person name="Fischer P.Q."/>
            <person name="Stams A.J.M."/>
            <person name="Villanueva L."/>
            <person name="Sousa D.Z."/>
        </authorList>
    </citation>
    <scope>NUCLEOTIDE SEQUENCE</scope>
    <source>
        <strain evidence="1">P130</strain>
    </source>
</reference>
<keyword evidence="2" id="KW-1185">Reference proteome</keyword>
<organism evidence="1 2">
    <name type="scientific">Desulfosporosinus nitroreducens</name>
    <dbReference type="NCBI Taxonomy" id="2018668"/>
    <lineage>
        <taxon>Bacteria</taxon>
        <taxon>Bacillati</taxon>
        <taxon>Bacillota</taxon>
        <taxon>Clostridia</taxon>
        <taxon>Eubacteriales</taxon>
        <taxon>Desulfitobacteriaceae</taxon>
        <taxon>Desulfosporosinus</taxon>
    </lineage>
</organism>
<dbReference type="Proteomes" id="UP001176021">
    <property type="component" value="Unassembled WGS sequence"/>
</dbReference>
<comment type="caution">
    <text evidence="1">The sequence shown here is derived from an EMBL/GenBank/DDBJ whole genome shotgun (WGS) entry which is preliminary data.</text>
</comment>
<evidence type="ECO:0000313" key="1">
    <source>
        <dbReference type="EMBL" id="MDO0822713.1"/>
    </source>
</evidence>